<protein>
    <submittedName>
        <fullName evidence="5">Histidine acid phosphatase</fullName>
    </submittedName>
</protein>
<feature type="signal peptide" evidence="4">
    <location>
        <begin position="1"/>
        <end position="22"/>
    </location>
</feature>
<evidence type="ECO:0000256" key="4">
    <source>
        <dbReference type="SAM" id="SignalP"/>
    </source>
</evidence>
<dbReference type="GeneID" id="92039107"/>
<feature type="region of interest" description="Disordered" evidence="2">
    <location>
        <begin position="360"/>
        <end position="389"/>
    </location>
</feature>
<dbReference type="PANTHER" id="PTHR11567:SF127">
    <property type="entry name" value="HISTIDINE ACID PHOSPHATASE"/>
    <property type="match status" value="1"/>
</dbReference>
<dbReference type="Gene3D" id="3.40.50.1240">
    <property type="entry name" value="Phosphoglycerate mutase-like"/>
    <property type="match status" value="1"/>
</dbReference>
<dbReference type="InterPro" id="IPR000560">
    <property type="entry name" value="His_Pase_clade-2"/>
</dbReference>
<dbReference type="SUPFAM" id="SSF53254">
    <property type="entry name" value="Phosphoglycerate mutase-like"/>
    <property type="match status" value="1"/>
</dbReference>
<keyword evidence="6" id="KW-1185">Reference proteome</keyword>
<dbReference type="InterPro" id="IPR029033">
    <property type="entry name" value="His_PPase_superfam"/>
</dbReference>
<evidence type="ECO:0000313" key="5">
    <source>
        <dbReference type="EMBL" id="KAK8095047.1"/>
    </source>
</evidence>
<comment type="similarity">
    <text evidence="1">Belongs to the histidine acid phosphatase family.</text>
</comment>
<proteinExistence type="inferred from homology"/>
<organism evidence="5 6">
    <name type="scientific">Apiospora hydei</name>
    <dbReference type="NCBI Taxonomy" id="1337664"/>
    <lineage>
        <taxon>Eukaryota</taxon>
        <taxon>Fungi</taxon>
        <taxon>Dikarya</taxon>
        <taxon>Ascomycota</taxon>
        <taxon>Pezizomycotina</taxon>
        <taxon>Sordariomycetes</taxon>
        <taxon>Xylariomycetidae</taxon>
        <taxon>Amphisphaeriales</taxon>
        <taxon>Apiosporaceae</taxon>
        <taxon>Apiospora</taxon>
    </lineage>
</organism>
<feature type="transmembrane region" description="Helical" evidence="3">
    <location>
        <begin position="495"/>
        <end position="521"/>
    </location>
</feature>
<comment type="caution">
    <text evidence="5">The sequence shown here is derived from an EMBL/GenBank/DDBJ whole genome shotgun (WGS) entry which is preliminary data.</text>
</comment>
<dbReference type="Pfam" id="PF00328">
    <property type="entry name" value="His_Phos_2"/>
    <property type="match status" value="1"/>
</dbReference>
<dbReference type="InterPro" id="IPR050645">
    <property type="entry name" value="Histidine_acid_phosphatase"/>
</dbReference>
<dbReference type="Proteomes" id="UP001433268">
    <property type="component" value="Unassembled WGS sequence"/>
</dbReference>
<sequence>MAFKNTYALAALLLLGLEGVEAEQIVWSSFAYILHGETTPLSTSSLSSSLTAYGAQQMFAQGQMFRYRYLTTANTGDASDDDATGSFPIVGLSQRALDNSQLDIVTNADTYNVASAMAFLQGLYPPTPGAFVENDGDLNASTLSNGSMVEFPLDGYQYPNIQATSILDEKSYQIQGHVSCSTYMGSQLEADSDEIIRRNHDESRELYGKLSNSSVLAGTEPFQPRRASFDHAYELWDYAAYQYSHNATVRDALGAETLGRLGQLASDQQFDYNGNLSASGLQKGDMIRAIAGRTLAGRVLAQLRSQIAGEYPQKLTLMVGSFEPMLAFFAYLTAHPHCGSGTIPEPGSAMVFELFSVSSSSDNDNSGNDNSSSHGDSDSSSISKRQQQYPTEDDLWVRFLYRSGTNASSEPSLTEYPLFGRGNSQSSMKWQAFHDAVSDIAVAGLSDWCRLCSAPTLYCMAAEANNNDGYGGSSPSSSWPSTFGGSFRRRMSPTLAGVIGALVTLAAVALAGIAAFVIGGLRVRRRRNERRDAAVQRSNSLGGGGFKGAEKMASDRDLAVARGGGRHERVGSWEMGAPATPPNVARRGEAAFGAMVVRELDDDGVSILEEEPVKPRETV</sequence>
<evidence type="ECO:0000256" key="3">
    <source>
        <dbReference type="SAM" id="Phobius"/>
    </source>
</evidence>
<dbReference type="RefSeq" id="XP_066675820.1">
    <property type="nucleotide sequence ID" value="XM_066806047.1"/>
</dbReference>
<evidence type="ECO:0000313" key="6">
    <source>
        <dbReference type="Proteomes" id="UP001433268"/>
    </source>
</evidence>
<feature type="chain" id="PRO_5046816887" evidence="4">
    <location>
        <begin position="23"/>
        <end position="619"/>
    </location>
</feature>
<feature type="compositionally biased region" description="Low complexity" evidence="2">
    <location>
        <begin position="360"/>
        <end position="383"/>
    </location>
</feature>
<evidence type="ECO:0000256" key="1">
    <source>
        <dbReference type="ARBA" id="ARBA00005375"/>
    </source>
</evidence>
<evidence type="ECO:0000256" key="2">
    <source>
        <dbReference type="SAM" id="MobiDB-lite"/>
    </source>
</evidence>
<keyword evidence="3" id="KW-0472">Membrane</keyword>
<reference evidence="5 6" key="1">
    <citation type="submission" date="2023-01" db="EMBL/GenBank/DDBJ databases">
        <title>Analysis of 21 Apiospora genomes using comparative genomics revels a genus with tremendous synthesis potential of carbohydrate active enzymes and secondary metabolites.</title>
        <authorList>
            <person name="Sorensen T."/>
        </authorList>
    </citation>
    <scope>NUCLEOTIDE SEQUENCE [LARGE SCALE GENOMIC DNA]</scope>
    <source>
        <strain evidence="5 6">CBS 114990</strain>
    </source>
</reference>
<accession>A0ABR1XEJ3</accession>
<keyword evidence="3" id="KW-1133">Transmembrane helix</keyword>
<keyword evidence="4" id="KW-0732">Signal</keyword>
<gene>
    <name evidence="5" type="ORF">PG997_001732</name>
</gene>
<dbReference type="EMBL" id="JAQQWN010000002">
    <property type="protein sequence ID" value="KAK8095047.1"/>
    <property type="molecule type" value="Genomic_DNA"/>
</dbReference>
<keyword evidence="3" id="KW-0812">Transmembrane</keyword>
<name>A0ABR1XEJ3_9PEZI</name>
<dbReference type="PANTHER" id="PTHR11567">
    <property type="entry name" value="ACID PHOSPHATASE-RELATED"/>
    <property type="match status" value="1"/>
</dbReference>